<protein>
    <submittedName>
        <fullName evidence="1">Uncharacterized protein</fullName>
    </submittedName>
</protein>
<organism evidence="1 2">
    <name type="scientific">Xylaria flabelliformis</name>
    <dbReference type="NCBI Taxonomy" id="2512241"/>
    <lineage>
        <taxon>Eukaryota</taxon>
        <taxon>Fungi</taxon>
        <taxon>Dikarya</taxon>
        <taxon>Ascomycota</taxon>
        <taxon>Pezizomycotina</taxon>
        <taxon>Sordariomycetes</taxon>
        <taxon>Xylariomycetidae</taxon>
        <taxon>Xylariales</taxon>
        <taxon>Xylariaceae</taxon>
        <taxon>Xylaria</taxon>
    </lineage>
</organism>
<name>A0A553HRD9_9PEZI</name>
<dbReference type="AlphaFoldDB" id="A0A553HRD9"/>
<gene>
    <name evidence="1" type="ORF">FHL15_008680</name>
</gene>
<proteinExistence type="predicted"/>
<reference evidence="2" key="1">
    <citation type="submission" date="2019-06" db="EMBL/GenBank/DDBJ databases">
        <title>Draft genome sequence of the griseofulvin-producing fungus Xylaria cubensis strain G536.</title>
        <authorList>
            <person name="Mead M.E."/>
            <person name="Raja H.A."/>
            <person name="Steenwyk J.L."/>
            <person name="Knowles S.L."/>
            <person name="Oberlies N.H."/>
            <person name="Rokas A."/>
        </authorList>
    </citation>
    <scope>NUCLEOTIDE SEQUENCE [LARGE SCALE GENOMIC DNA]</scope>
    <source>
        <strain evidence="2">G536</strain>
    </source>
</reference>
<accession>A0A553HRD9</accession>
<keyword evidence="2" id="KW-1185">Reference proteome</keyword>
<evidence type="ECO:0000313" key="1">
    <source>
        <dbReference type="EMBL" id="TRX90511.1"/>
    </source>
</evidence>
<sequence>MATGKSNKWDGNAHEALAACLARLHGTVTPEQQEALVKGMQNCGFDFTWEGIRCTSQAILTHCLHFNRNLVPVNIHHLTNTTTMAPPTTPAKPVKKWDDTMVAHLFVCIYNTVDISFTPENKTAIETMMNKEFNHSVGWNGIR</sequence>
<dbReference type="Proteomes" id="UP000319160">
    <property type="component" value="Unassembled WGS sequence"/>
</dbReference>
<dbReference type="STRING" id="2512241.A0A553HRD9"/>
<comment type="caution">
    <text evidence="1">The sequence shown here is derived from an EMBL/GenBank/DDBJ whole genome shotgun (WGS) entry which is preliminary data.</text>
</comment>
<evidence type="ECO:0000313" key="2">
    <source>
        <dbReference type="Proteomes" id="UP000319160"/>
    </source>
</evidence>
<dbReference type="OrthoDB" id="4525115at2759"/>
<dbReference type="EMBL" id="VFLP01000055">
    <property type="protein sequence ID" value="TRX90511.1"/>
    <property type="molecule type" value="Genomic_DNA"/>
</dbReference>